<dbReference type="RefSeq" id="WP_107968383.1">
    <property type="nucleotide sequence ID" value="NZ_NWBU01000010.1"/>
</dbReference>
<gene>
    <name evidence="3" type="ORF">CLG96_12885</name>
</gene>
<evidence type="ECO:0000313" key="3">
    <source>
        <dbReference type="EMBL" id="PTQ10033.1"/>
    </source>
</evidence>
<comment type="caution">
    <text evidence="3">The sequence shown here is derived from an EMBL/GenBank/DDBJ whole genome shotgun (WGS) entry which is preliminary data.</text>
</comment>
<dbReference type="EMBL" id="NWBU01000010">
    <property type="protein sequence ID" value="PTQ10033.1"/>
    <property type="molecule type" value="Genomic_DNA"/>
</dbReference>
<protein>
    <recommendedName>
        <fullName evidence="2">DUF6878 domain-containing protein</fullName>
    </recommendedName>
</protein>
<keyword evidence="4" id="KW-1185">Reference proteome</keyword>
<evidence type="ECO:0000259" key="2">
    <source>
        <dbReference type="Pfam" id="PF21798"/>
    </source>
</evidence>
<feature type="domain" description="DUF6878" evidence="2">
    <location>
        <begin position="32"/>
        <end position="158"/>
    </location>
</feature>
<sequence length="158" mass="17352">MTDTGQRIDAAIVWAQIEAQHAERNRLADEVRPRNKAAILAALAAAGIAYVIVTFDGSGDSGQIEDVSAFADGVVVDMPVTEAEISTPSWDGSGFESRNLRLHDAIEQFAYDLLEETHDGWEINEGAYGEFSFDVAGNAIRLDYNERVETTEFSGHEW</sequence>
<accession>A0A2T5FW86</accession>
<dbReference type="AlphaFoldDB" id="A0A2T5FW86"/>
<evidence type="ECO:0000313" key="4">
    <source>
        <dbReference type="Proteomes" id="UP000244162"/>
    </source>
</evidence>
<keyword evidence="1" id="KW-0472">Membrane</keyword>
<evidence type="ECO:0000256" key="1">
    <source>
        <dbReference type="SAM" id="Phobius"/>
    </source>
</evidence>
<keyword evidence="1" id="KW-1133">Transmembrane helix</keyword>
<feature type="transmembrane region" description="Helical" evidence="1">
    <location>
        <begin position="37"/>
        <end position="55"/>
    </location>
</feature>
<proteinExistence type="predicted"/>
<reference evidence="3 4" key="1">
    <citation type="submission" date="2017-09" db="EMBL/GenBank/DDBJ databases">
        <title>Sphingomonas panjinensis sp.nov., isolated from oil-contaminated soil.</title>
        <authorList>
            <person name="Wang L."/>
            <person name="Chen L."/>
        </authorList>
    </citation>
    <scope>NUCLEOTIDE SEQUENCE [LARGE SCALE GENOMIC DNA]</scope>
    <source>
        <strain evidence="3 4">FW-11</strain>
    </source>
</reference>
<name>A0A2T5FW86_9SPHN</name>
<dbReference type="Pfam" id="PF21798">
    <property type="entry name" value="DUF6878"/>
    <property type="match status" value="1"/>
</dbReference>
<keyword evidence="1" id="KW-0812">Transmembrane</keyword>
<dbReference type="OrthoDB" id="7259981at2"/>
<organism evidence="3 4">
    <name type="scientific">Sphingomonas oleivorans</name>
    <dbReference type="NCBI Taxonomy" id="1735121"/>
    <lineage>
        <taxon>Bacteria</taxon>
        <taxon>Pseudomonadati</taxon>
        <taxon>Pseudomonadota</taxon>
        <taxon>Alphaproteobacteria</taxon>
        <taxon>Sphingomonadales</taxon>
        <taxon>Sphingomonadaceae</taxon>
        <taxon>Sphingomonas</taxon>
    </lineage>
</organism>
<dbReference type="Proteomes" id="UP000244162">
    <property type="component" value="Unassembled WGS sequence"/>
</dbReference>
<dbReference type="InterPro" id="IPR049243">
    <property type="entry name" value="DUF6878"/>
</dbReference>